<gene>
    <name evidence="8" type="ORF">BGLCM_0796</name>
</gene>
<dbReference type="Gene3D" id="1.10.1740.10">
    <property type="match status" value="1"/>
</dbReference>
<proteinExistence type="inferred from homology"/>
<feature type="region of interest" description="Disordered" evidence="5">
    <location>
        <begin position="57"/>
        <end position="95"/>
    </location>
</feature>
<evidence type="ECO:0000256" key="2">
    <source>
        <dbReference type="ARBA" id="ARBA00023015"/>
    </source>
</evidence>
<dbReference type="GO" id="GO:0006352">
    <property type="term" value="P:DNA-templated transcription initiation"/>
    <property type="evidence" value="ECO:0007669"/>
    <property type="project" value="InterPro"/>
</dbReference>
<name>A0A087AKA5_9BIFI</name>
<organism evidence="8 9">
    <name type="scientific">Bifidobacterium gallicum DSM 20093 = LMG 11596</name>
    <dbReference type="NCBI Taxonomy" id="561180"/>
    <lineage>
        <taxon>Bacteria</taxon>
        <taxon>Bacillati</taxon>
        <taxon>Actinomycetota</taxon>
        <taxon>Actinomycetes</taxon>
        <taxon>Bifidobacteriales</taxon>
        <taxon>Bifidobacteriaceae</taxon>
        <taxon>Bifidobacterium</taxon>
    </lineage>
</organism>
<evidence type="ECO:0000256" key="1">
    <source>
        <dbReference type="ARBA" id="ARBA00010641"/>
    </source>
</evidence>
<dbReference type="InterPro" id="IPR013324">
    <property type="entry name" value="RNA_pol_sigma_r3/r4-like"/>
</dbReference>
<evidence type="ECO:0000313" key="9">
    <source>
        <dbReference type="Proteomes" id="UP000029074"/>
    </source>
</evidence>
<feature type="compositionally biased region" description="Low complexity" evidence="5">
    <location>
        <begin position="70"/>
        <end position="81"/>
    </location>
</feature>
<comment type="caution">
    <text evidence="8">The sequence shown here is derived from an EMBL/GenBank/DDBJ whole genome shotgun (WGS) entry which is preliminary data.</text>
</comment>
<dbReference type="Pfam" id="PF08281">
    <property type="entry name" value="Sigma70_r4_2"/>
    <property type="match status" value="1"/>
</dbReference>
<keyword evidence="9" id="KW-1185">Reference proteome</keyword>
<dbReference type="Proteomes" id="UP000029074">
    <property type="component" value="Unassembled WGS sequence"/>
</dbReference>
<sequence length="308" mass="33821">MGAKRYGLHGPHTATPRVPSGTVVAGDGQCDEAAHGEHSDWVYRMMPVIAQQIPQYGGADENTQTPGLQAEAPASAATALASRPQPSVPAESEEERRARFEALALPAVDALYRQAMKFTNNPEDAQDLVQDTFERGFKAFDSFRPGSNFEAWMTTIEKNAFFNQYAKAKRRPQRANGATGEYDDWDIYAASAHAPEELKSAEQEYLDAFAPEEIMRALNNLPPERRQVFIDAAIDGKPYKQVAQEQGIKIGTVMSRLNRARTQLKQELAQYAQERGYGMGSDHEHTAATKTGKPAHQATHGTTGGNAQ</sequence>
<dbReference type="InterPro" id="IPR013249">
    <property type="entry name" value="RNA_pol_sigma70_r4_t2"/>
</dbReference>
<feature type="region of interest" description="Disordered" evidence="5">
    <location>
        <begin position="1"/>
        <end position="20"/>
    </location>
</feature>
<dbReference type="InterPro" id="IPR036388">
    <property type="entry name" value="WH-like_DNA-bd_sf"/>
</dbReference>
<dbReference type="InterPro" id="IPR014284">
    <property type="entry name" value="RNA_pol_sigma-70_dom"/>
</dbReference>
<dbReference type="GO" id="GO:0016987">
    <property type="term" value="F:sigma factor activity"/>
    <property type="evidence" value="ECO:0007669"/>
    <property type="project" value="UniProtKB-KW"/>
</dbReference>
<keyword evidence="2" id="KW-0805">Transcription regulation</keyword>
<keyword evidence="4" id="KW-0804">Transcription</keyword>
<evidence type="ECO:0000259" key="7">
    <source>
        <dbReference type="Pfam" id="PF08281"/>
    </source>
</evidence>
<dbReference type="PANTHER" id="PTHR43133">
    <property type="entry name" value="RNA POLYMERASE ECF-TYPE SIGMA FACTO"/>
    <property type="match status" value="1"/>
</dbReference>
<keyword evidence="3" id="KW-0731">Sigma factor</keyword>
<reference evidence="8 9" key="1">
    <citation type="submission" date="2014-03" db="EMBL/GenBank/DDBJ databases">
        <title>Genomics of Bifidobacteria.</title>
        <authorList>
            <person name="Ventura M."/>
            <person name="Milani C."/>
            <person name="Lugli G.A."/>
        </authorList>
    </citation>
    <scope>NUCLEOTIDE SEQUENCE [LARGE SCALE GENOMIC DNA]</scope>
    <source>
        <strain evidence="8 9">LMG 11596</strain>
    </source>
</reference>
<accession>A0A087AKA5</accession>
<dbReference type="SUPFAM" id="SSF88946">
    <property type="entry name" value="Sigma2 domain of RNA polymerase sigma factors"/>
    <property type="match status" value="1"/>
</dbReference>
<dbReference type="Gene3D" id="1.10.10.10">
    <property type="entry name" value="Winged helix-like DNA-binding domain superfamily/Winged helix DNA-binding domain"/>
    <property type="match status" value="1"/>
</dbReference>
<dbReference type="InterPro" id="IPR039425">
    <property type="entry name" value="RNA_pol_sigma-70-like"/>
</dbReference>
<evidence type="ECO:0000256" key="5">
    <source>
        <dbReference type="SAM" id="MobiDB-lite"/>
    </source>
</evidence>
<evidence type="ECO:0000259" key="6">
    <source>
        <dbReference type="Pfam" id="PF04542"/>
    </source>
</evidence>
<comment type="similarity">
    <text evidence="1">Belongs to the sigma-70 factor family. ECF subfamily.</text>
</comment>
<dbReference type="CDD" id="cd06171">
    <property type="entry name" value="Sigma70_r4"/>
    <property type="match status" value="1"/>
</dbReference>
<dbReference type="EMBL" id="JGYW01000004">
    <property type="protein sequence ID" value="KFI59205.1"/>
    <property type="molecule type" value="Genomic_DNA"/>
</dbReference>
<dbReference type="InterPro" id="IPR013325">
    <property type="entry name" value="RNA_pol_sigma_r2"/>
</dbReference>
<evidence type="ECO:0000313" key="8">
    <source>
        <dbReference type="EMBL" id="KFI59205.1"/>
    </source>
</evidence>
<dbReference type="SUPFAM" id="SSF88659">
    <property type="entry name" value="Sigma3 and sigma4 domains of RNA polymerase sigma factors"/>
    <property type="match status" value="1"/>
</dbReference>
<dbReference type="PANTHER" id="PTHR43133:SF59">
    <property type="entry name" value="ECF RNA POLYMERASE SIGMA FACTOR SIGR"/>
    <property type="match status" value="1"/>
</dbReference>
<dbReference type="NCBIfam" id="TIGR02937">
    <property type="entry name" value="sigma70-ECF"/>
    <property type="match status" value="1"/>
</dbReference>
<protein>
    <submittedName>
        <fullName evidence="8">RNA polymerase sigma factor RpoE</fullName>
    </submittedName>
</protein>
<feature type="domain" description="RNA polymerase sigma factor 70 region 4 type 2" evidence="7">
    <location>
        <begin position="212"/>
        <end position="264"/>
    </location>
</feature>
<dbReference type="Pfam" id="PF04542">
    <property type="entry name" value="Sigma70_r2"/>
    <property type="match status" value="1"/>
</dbReference>
<evidence type="ECO:0000256" key="4">
    <source>
        <dbReference type="ARBA" id="ARBA00023163"/>
    </source>
</evidence>
<evidence type="ECO:0000256" key="3">
    <source>
        <dbReference type="ARBA" id="ARBA00023082"/>
    </source>
</evidence>
<feature type="region of interest" description="Disordered" evidence="5">
    <location>
        <begin position="278"/>
        <end position="308"/>
    </location>
</feature>
<dbReference type="GO" id="GO:0003677">
    <property type="term" value="F:DNA binding"/>
    <property type="evidence" value="ECO:0007669"/>
    <property type="project" value="InterPro"/>
</dbReference>
<dbReference type="AlphaFoldDB" id="A0A087AKA5"/>
<dbReference type="InterPro" id="IPR007627">
    <property type="entry name" value="RNA_pol_sigma70_r2"/>
</dbReference>
<feature type="domain" description="RNA polymerase sigma-70 region 2" evidence="6">
    <location>
        <begin position="110"/>
        <end position="171"/>
    </location>
</feature>